<keyword evidence="3" id="KW-0288">FMN</keyword>
<dbReference type="AlphaFoldDB" id="A0A7C4H2Y6"/>
<dbReference type="Gene3D" id="3.40.50.1950">
    <property type="entry name" value="Flavin prenyltransferase-like"/>
    <property type="match status" value="1"/>
</dbReference>
<protein>
    <submittedName>
        <fullName evidence="7">UbiX family flavin prenyltransferase</fullName>
    </submittedName>
</protein>
<dbReference type="SUPFAM" id="SSF52507">
    <property type="entry name" value="Homo-oligomeric flavin-containing Cys decarboxylases, HFCD"/>
    <property type="match status" value="1"/>
</dbReference>
<evidence type="ECO:0000256" key="2">
    <source>
        <dbReference type="ARBA" id="ARBA00022630"/>
    </source>
</evidence>
<feature type="transmembrane region" description="Helical" evidence="5">
    <location>
        <begin position="12"/>
        <end position="29"/>
    </location>
</feature>
<evidence type="ECO:0000256" key="3">
    <source>
        <dbReference type="ARBA" id="ARBA00022643"/>
    </source>
</evidence>
<feature type="domain" description="Flavoprotein" evidence="6">
    <location>
        <begin position="11"/>
        <end position="184"/>
    </location>
</feature>
<dbReference type="Pfam" id="PF02441">
    <property type="entry name" value="Flavoprotein"/>
    <property type="match status" value="1"/>
</dbReference>
<evidence type="ECO:0000259" key="6">
    <source>
        <dbReference type="Pfam" id="PF02441"/>
    </source>
</evidence>
<keyword evidence="1" id="KW-0637">Prenyltransferase</keyword>
<keyword evidence="2" id="KW-0285">Flavoprotein</keyword>
<sequence>MIDSRRSEVLKVFLGITGASGCVLAIRFAELLKKLNSYIVASYTSNALLVADSECVSREWFISKLGEYVDELYDENRIDASIASSSNTLDVYTLIPASIKTLALIVNGIGSNLITRAILNGLRMKRKVIAIVRESPLGEIELKILYRAARAGIIIIPAVIGFYAYPQNLGDIVDFIIGKVFDVLELQHSLYRRWKSAKETKTQDPCQILYGSKDS</sequence>
<evidence type="ECO:0000313" key="7">
    <source>
        <dbReference type="EMBL" id="HGM07511.1"/>
    </source>
</evidence>
<dbReference type="NCBIfam" id="TIGR00421">
    <property type="entry name" value="ubiX_pad"/>
    <property type="match status" value="1"/>
</dbReference>
<evidence type="ECO:0000256" key="5">
    <source>
        <dbReference type="SAM" id="Phobius"/>
    </source>
</evidence>
<dbReference type="InterPro" id="IPR004507">
    <property type="entry name" value="UbiX-like"/>
</dbReference>
<reference evidence="7" key="1">
    <citation type="journal article" date="2020" name="mSystems">
        <title>Genome- and Community-Level Interaction Insights into Carbon Utilization and Element Cycling Functions of Hydrothermarchaeota in Hydrothermal Sediment.</title>
        <authorList>
            <person name="Zhou Z."/>
            <person name="Liu Y."/>
            <person name="Xu W."/>
            <person name="Pan J."/>
            <person name="Luo Z.H."/>
            <person name="Li M."/>
        </authorList>
    </citation>
    <scope>NUCLEOTIDE SEQUENCE [LARGE SCALE GENOMIC DNA]</scope>
    <source>
        <strain evidence="7">SpSt-658</strain>
    </source>
</reference>
<gene>
    <name evidence="7" type="ORF">ENU31_03775</name>
</gene>
<dbReference type="InterPro" id="IPR003382">
    <property type="entry name" value="Flavoprotein"/>
</dbReference>
<evidence type="ECO:0000256" key="1">
    <source>
        <dbReference type="ARBA" id="ARBA00022602"/>
    </source>
</evidence>
<evidence type="ECO:0000256" key="4">
    <source>
        <dbReference type="ARBA" id="ARBA00022679"/>
    </source>
</evidence>
<comment type="caution">
    <text evidence="7">The sequence shown here is derived from an EMBL/GenBank/DDBJ whole genome shotgun (WGS) entry which is preliminary data.</text>
</comment>
<dbReference type="PROSITE" id="PS51257">
    <property type="entry name" value="PROKAR_LIPOPROTEIN"/>
    <property type="match status" value="1"/>
</dbReference>
<keyword evidence="5" id="KW-0812">Transmembrane</keyword>
<accession>A0A7C4H2Y6</accession>
<dbReference type="EMBL" id="DTCA01000114">
    <property type="protein sequence ID" value="HGM07511.1"/>
    <property type="molecule type" value="Genomic_DNA"/>
</dbReference>
<name>A0A7C4H2Y6_9CREN</name>
<keyword evidence="4 7" id="KW-0808">Transferase</keyword>
<organism evidence="7">
    <name type="scientific">Ignisphaera aggregans</name>
    <dbReference type="NCBI Taxonomy" id="334771"/>
    <lineage>
        <taxon>Archaea</taxon>
        <taxon>Thermoproteota</taxon>
        <taxon>Thermoprotei</taxon>
        <taxon>Desulfurococcales</taxon>
        <taxon>Desulfurococcaceae</taxon>
        <taxon>Ignisphaera</taxon>
    </lineage>
</organism>
<dbReference type="GO" id="GO:0004659">
    <property type="term" value="F:prenyltransferase activity"/>
    <property type="evidence" value="ECO:0007669"/>
    <property type="project" value="UniProtKB-KW"/>
</dbReference>
<dbReference type="InterPro" id="IPR036551">
    <property type="entry name" value="Flavin_trans-like"/>
</dbReference>
<proteinExistence type="predicted"/>
<keyword evidence="5" id="KW-1133">Transmembrane helix</keyword>
<keyword evidence="5" id="KW-0472">Membrane</keyword>